<feature type="active site" description="Proton donor" evidence="1">
    <location>
        <position position="62"/>
    </location>
</feature>
<dbReference type="PRINTS" id="PR00069">
    <property type="entry name" value="ALDKETRDTASE"/>
</dbReference>
<dbReference type="InterPro" id="IPR018170">
    <property type="entry name" value="Aldo/ket_reductase_CS"/>
</dbReference>
<dbReference type="OrthoDB" id="416253at2759"/>
<evidence type="ECO:0000313" key="5">
    <source>
        <dbReference type="EMBL" id="KAH1040612.1"/>
    </source>
</evidence>
<name>A0A9D3UHE2_9ROSI</name>
<evidence type="ECO:0000256" key="2">
    <source>
        <dbReference type="PIRSR" id="PIRSR000097-2"/>
    </source>
</evidence>
<evidence type="ECO:0000313" key="6">
    <source>
        <dbReference type="Proteomes" id="UP000828251"/>
    </source>
</evidence>
<evidence type="ECO:0000256" key="3">
    <source>
        <dbReference type="PIRSR" id="PIRSR000097-3"/>
    </source>
</evidence>
<feature type="domain" description="NADP-dependent oxidoreductase" evidence="4">
    <location>
        <begin position="171"/>
        <end position="274"/>
    </location>
</feature>
<gene>
    <name evidence="5" type="ORF">J1N35_042355</name>
</gene>
<accession>A0A9D3UHE2</accession>
<protein>
    <recommendedName>
        <fullName evidence="4">NADP-dependent oxidoreductase domain-containing protein</fullName>
    </recommendedName>
</protein>
<dbReference type="PANTHER" id="PTHR11732">
    <property type="entry name" value="ALDO/KETO REDUCTASE"/>
    <property type="match status" value="1"/>
</dbReference>
<dbReference type="Pfam" id="PF00248">
    <property type="entry name" value="Aldo_ket_red"/>
    <property type="match status" value="2"/>
</dbReference>
<evidence type="ECO:0000256" key="1">
    <source>
        <dbReference type="PIRSR" id="PIRSR000097-1"/>
    </source>
</evidence>
<reference evidence="5 6" key="1">
    <citation type="journal article" date="2021" name="Plant Biotechnol. J.">
        <title>Multi-omics assisted identification of the key and species-specific regulatory components of drought-tolerant mechanisms in Gossypium stocksii.</title>
        <authorList>
            <person name="Yu D."/>
            <person name="Ke L."/>
            <person name="Zhang D."/>
            <person name="Wu Y."/>
            <person name="Sun Y."/>
            <person name="Mei J."/>
            <person name="Sun J."/>
            <person name="Sun Y."/>
        </authorList>
    </citation>
    <scope>NUCLEOTIDE SEQUENCE [LARGE SCALE GENOMIC DNA]</scope>
    <source>
        <strain evidence="6">cv. E1</strain>
        <tissue evidence="5">Leaf</tissue>
    </source>
</reference>
<dbReference type="SUPFAM" id="SSF51430">
    <property type="entry name" value="NAD(P)-linked oxidoreductase"/>
    <property type="match status" value="1"/>
</dbReference>
<dbReference type="EMBL" id="JAIQCV010000012">
    <property type="protein sequence ID" value="KAH1040612.1"/>
    <property type="molecule type" value="Genomic_DNA"/>
</dbReference>
<dbReference type="InterPro" id="IPR036812">
    <property type="entry name" value="NAD(P)_OxRdtase_dom_sf"/>
</dbReference>
<dbReference type="AlphaFoldDB" id="A0A9D3UHE2"/>
<feature type="binding site" evidence="2">
    <location>
        <position position="125"/>
    </location>
    <ligand>
        <name>substrate</name>
    </ligand>
</feature>
<sequence>MASVPQVLTFPEVKLSSSSGGRNMPVIGMGTMADPFDETALKEAVLEAISVGYRHFDTASLYKSEKPLGEAIAEAIKLGFIASRDELFITSKLWCSDAHPDIVLPALKNSLRMLQLEYLDLYLIHWPLSAKPGKIEFPVPKDELLAMDFNSVWAAMEDCQRFGLTKSIGVEISPLWQQQKLREFCKSKNIVVTAYSPLGAKGTRRGTLEVLDNETLKEIANAHNKTVTQVCLRWTFEQGLSFVVKSFNKERMIENLHIFDWGLSLDDYKKINEIKQRRLLPKLAMVSPNGPFKSLEELWDGEI</sequence>
<dbReference type="Proteomes" id="UP000828251">
    <property type="component" value="Unassembled WGS sequence"/>
</dbReference>
<feature type="site" description="Lowers pKa of active site Tyr" evidence="3">
    <location>
        <position position="92"/>
    </location>
</feature>
<dbReference type="InterPro" id="IPR023210">
    <property type="entry name" value="NADP_OxRdtase_dom"/>
</dbReference>
<feature type="domain" description="NADP-dependent oxidoreductase" evidence="4">
    <location>
        <begin position="27"/>
        <end position="170"/>
    </location>
</feature>
<dbReference type="InterPro" id="IPR020471">
    <property type="entry name" value="AKR"/>
</dbReference>
<evidence type="ECO:0000259" key="4">
    <source>
        <dbReference type="Pfam" id="PF00248"/>
    </source>
</evidence>
<comment type="caution">
    <text evidence="5">The sequence shown here is derived from an EMBL/GenBank/DDBJ whole genome shotgun (WGS) entry which is preliminary data.</text>
</comment>
<proteinExistence type="predicted"/>
<dbReference type="PROSITE" id="PS00798">
    <property type="entry name" value="ALDOKETO_REDUCTASE_1"/>
    <property type="match status" value="1"/>
</dbReference>
<organism evidence="5 6">
    <name type="scientific">Gossypium stocksii</name>
    <dbReference type="NCBI Taxonomy" id="47602"/>
    <lineage>
        <taxon>Eukaryota</taxon>
        <taxon>Viridiplantae</taxon>
        <taxon>Streptophyta</taxon>
        <taxon>Embryophyta</taxon>
        <taxon>Tracheophyta</taxon>
        <taxon>Spermatophyta</taxon>
        <taxon>Magnoliopsida</taxon>
        <taxon>eudicotyledons</taxon>
        <taxon>Gunneridae</taxon>
        <taxon>Pentapetalae</taxon>
        <taxon>rosids</taxon>
        <taxon>malvids</taxon>
        <taxon>Malvales</taxon>
        <taxon>Malvaceae</taxon>
        <taxon>Malvoideae</taxon>
        <taxon>Gossypium</taxon>
    </lineage>
</organism>
<dbReference type="GO" id="GO:0016491">
    <property type="term" value="F:oxidoreductase activity"/>
    <property type="evidence" value="ECO:0007669"/>
    <property type="project" value="InterPro"/>
</dbReference>
<dbReference type="PIRSF" id="PIRSF000097">
    <property type="entry name" value="AKR"/>
    <property type="match status" value="1"/>
</dbReference>
<keyword evidence="6" id="KW-1185">Reference proteome</keyword>
<dbReference type="Gene3D" id="3.20.20.100">
    <property type="entry name" value="NADP-dependent oxidoreductase domain"/>
    <property type="match status" value="1"/>
</dbReference>
<dbReference type="PROSITE" id="PS00063">
    <property type="entry name" value="ALDOKETO_REDUCTASE_3"/>
    <property type="match status" value="1"/>
</dbReference>